<dbReference type="PANTHER" id="PTHR33495">
    <property type="entry name" value="ANTI-SIGMA FACTOR ANTAGONIST TM_1081-RELATED-RELATED"/>
    <property type="match status" value="1"/>
</dbReference>
<dbReference type="Pfam" id="PF01740">
    <property type="entry name" value="STAS"/>
    <property type="match status" value="1"/>
</dbReference>
<evidence type="ECO:0000259" key="1">
    <source>
        <dbReference type="PROSITE" id="PS50801"/>
    </source>
</evidence>
<dbReference type="Gene3D" id="3.30.750.24">
    <property type="entry name" value="STAS domain"/>
    <property type="match status" value="1"/>
</dbReference>
<dbReference type="PANTHER" id="PTHR33495:SF13">
    <property type="entry name" value="ANTI-SIGMA-F FACTOR ANTAGONIST RSFB"/>
    <property type="match status" value="1"/>
</dbReference>
<sequence>MDHSEYRDVIRPHPEIRLSPSPLRLTTTRQRDAVILTAAGEIDVSTIRFLSDALADAIAQRPPLLVVDLTPATFLACSGLTVLMAAHHLAGARTRFAVVAGSRPSWRPMHLTGVDRLLTVLKQLDDALLNAAPMVVRTVVADAAILVTATGRAQAGSGAELRRELRQACELSRGIVLLDVQPCTLPNAEIVRSVQAAVQDGARHCGVRVLTADESLRAALDAAGITHCVSAGPSR</sequence>
<keyword evidence="3" id="KW-1185">Reference proteome</keyword>
<name>A0A9X2SQ42_9PSEU</name>
<evidence type="ECO:0000313" key="2">
    <source>
        <dbReference type="EMBL" id="MCR6490659.1"/>
    </source>
</evidence>
<dbReference type="GO" id="GO:0043856">
    <property type="term" value="F:anti-sigma factor antagonist activity"/>
    <property type="evidence" value="ECO:0007669"/>
    <property type="project" value="TreeGrafter"/>
</dbReference>
<evidence type="ECO:0000313" key="3">
    <source>
        <dbReference type="Proteomes" id="UP001144096"/>
    </source>
</evidence>
<dbReference type="PROSITE" id="PS50801">
    <property type="entry name" value="STAS"/>
    <property type="match status" value="1"/>
</dbReference>
<accession>A0A9X2SQ42</accession>
<feature type="domain" description="STAS" evidence="1">
    <location>
        <begin position="23"/>
        <end position="131"/>
    </location>
</feature>
<dbReference type="InterPro" id="IPR002645">
    <property type="entry name" value="STAS_dom"/>
</dbReference>
<proteinExistence type="predicted"/>
<gene>
    <name evidence="2" type="ORF">M8542_48465</name>
</gene>
<dbReference type="EMBL" id="JAMXQV010000051">
    <property type="protein sequence ID" value="MCR6490659.1"/>
    <property type="molecule type" value="Genomic_DNA"/>
</dbReference>
<dbReference type="CDD" id="cd07043">
    <property type="entry name" value="STAS_anti-anti-sigma_factors"/>
    <property type="match status" value="1"/>
</dbReference>
<dbReference type="Proteomes" id="UP001144096">
    <property type="component" value="Unassembled WGS sequence"/>
</dbReference>
<organism evidence="2 3">
    <name type="scientific">Amycolatopsis iheyensis</name>
    <dbReference type="NCBI Taxonomy" id="2945988"/>
    <lineage>
        <taxon>Bacteria</taxon>
        <taxon>Bacillati</taxon>
        <taxon>Actinomycetota</taxon>
        <taxon>Actinomycetes</taxon>
        <taxon>Pseudonocardiales</taxon>
        <taxon>Pseudonocardiaceae</taxon>
        <taxon>Amycolatopsis</taxon>
    </lineage>
</organism>
<reference evidence="2" key="1">
    <citation type="submission" date="2022-06" db="EMBL/GenBank/DDBJ databases">
        <title>Amycolatopsis iheyaensis sp. nov., a new species of the genus Amycolatopsis isolated from soil in Iheya island, Japan.</title>
        <authorList>
            <person name="Ngamcharungchit C."/>
            <person name="Kanto H."/>
            <person name="Take A."/>
            <person name="Intra B."/>
            <person name="Matsumoto A."/>
            <person name="Panbangred W."/>
            <person name="Inahashi Y."/>
        </authorList>
    </citation>
    <scope>NUCLEOTIDE SEQUENCE</scope>
    <source>
        <strain evidence="2">OK19-0408</strain>
    </source>
</reference>
<dbReference type="AlphaFoldDB" id="A0A9X2SQ42"/>
<protein>
    <submittedName>
        <fullName evidence="2">STAS domain-containing protein</fullName>
    </submittedName>
</protein>
<dbReference type="RefSeq" id="WP_257927231.1">
    <property type="nucleotide sequence ID" value="NZ_JAMXQV010000051.1"/>
</dbReference>
<comment type="caution">
    <text evidence="2">The sequence shown here is derived from an EMBL/GenBank/DDBJ whole genome shotgun (WGS) entry which is preliminary data.</text>
</comment>
<dbReference type="InterPro" id="IPR036513">
    <property type="entry name" value="STAS_dom_sf"/>
</dbReference>
<dbReference type="SUPFAM" id="SSF52091">
    <property type="entry name" value="SpoIIaa-like"/>
    <property type="match status" value="1"/>
</dbReference>